<dbReference type="InterPro" id="IPR022675">
    <property type="entry name" value="G6P_DH_C"/>
</dbReference>
<sequence>MGNTNKCTMPSDALVIFGVTGDLVHKMIFPALYAMAMRPLQPDDVVRGQYAGYRKEPGVAKGSDVETFSALRLFIDSWRWEGVP</sequence>
<accession>A0ABM8YX26</accession>
<keyword evidence="4" id="KW-0119">Carbohydrate metabolism</keyword>
<evidence type="ECO:0000256" key="4">
    <source>
        <dbReference type="ARBA" id="ARBA00023277"/>
    </source>
</evidence>
<dbReference type="Pfam" id="PF02781">
    <property type="entry name" value="G6PD_C"/>
    <property type="match status" value="1"/>
</dbReference>
<dbReference type="SUPFAM" id="SSF55347">
    <property type="entry name" value="Glyceraldehyde-3-phosphate dehydrogenase-like, C-terminal domain"/>
    <property type="match status" value="1"/>
</dbReference>
<evidence type="ECO:0000313" key="6">
    <source>
        <dbReference type="EMBL" id="CAG9932055.1"/>
    </source>
</evidence>
<keyword evidence="3" id="KW-0560">Oxidoreductase</keyword>
<reference evidence="6 7" key="1">
    <citation type="submission" date="2021-10" db="EMBL/GenBank/DDBJ databases">
        <authorList>
            <person name="Koch H."/>
        </authorList>
    </citation>
    <scope>NUCLEOTIDE SEQUENCE [LARGE SCALE GENOMIC DNA]</scope>
    <source>
        <strain evidence="6">6680</strain>
    </source>
</reference>
<dbReference type="PANTHER" id="PTHR23429:SF0">
    <property type="entry name" value="GLUCOSE-6-PHOSPHATE 1-DEHYDROGENASE"/>
    <property type="match status" value="1"/>
</dbReference>
<gene>
    <name evidence="6" type="ORF">NTG6680_0802</name>
</gene>
<name>A0ABM8YX26_9PROT</name>
<protein>
    <recommendedName>
        <fullName evidence="5">Glucose-6-phosphate dehydrogenase C-terminal domain-containing protein</fullName>
    </recommendedName>
</protein>
<feature type="domain" description="Glucose-6-phosphate dehydrogenase C-terminal" evidence="5">
    <location>
        <begin position="36"/>
        <end position="84"/>
    </location>
</feature>
<dbReference type="InterPro" id="IPR001282">
    <property type="entry name" value="G6P_DH"/>
</dbReference>
<organism evidence="6 7">
    <name type="scientific">Candidatus Nitrotoga arctica</name>
    <dbReference type="NCBI Taxonomy" id="453162"/>
    <lineage>
        <taxon>Bacteria</taxon>
        <taxon>Pseudomonadati</taxon>
        <taxon>Pseudomonadota</taxon>
        <taxon>Betaproteobacteria</taxon>
        <taxon>Nitrosomonadales</taxon>
        <taxon>Gallionellaceae</taxon>
        <taxon>Candidatus Nitrotoga</taxon>
    </lineage>
</organism>
<dbReference type="Proteomes" id="UP000839052">
    <property type="component" value="Chromosome"/>
</dbReference>
<keyword evidence="2" id="KW-0521">NADP</keyword>
<dbReference type="Gene3D" id="3.30.360.10">
    <property type="entry name" value="Dihydrodipicolinate Reductase, domain 2"/>
    <property type="match status" value="1"/>
</dbReference>
<dbReference type="EMBL" id="OU912926">
    <property type="protein sequence ID" value="CAG9932055.1"/>
    <property type="molecule type" value="Genomic_DNA"/>
</dbReference>
<evidence type="ECO:0000256" key="3">
    <source>
        <dbReference type="ARBA" id="ARBA00023002"/>
    </source>
</evidence>
<evidence type="ECO:0000259" key="5">
    <source>
        <dbReference type="Pfam" id="PF02781"/>
    </source>
</evidence>
<dbReference type="PANTHER" id="PTHR23429">
    <property type="entry name" value="GLUCOSE-6-PHOSPHATE 1-DEHYDROGENASE G6PD"/>
    <property type="match status" value="1"/>
</dbReference>
<keyword evidence="7" id="KW-1185">Reference proteome</keyword>
<comment type="pathway">
    <text evidence="1">Carbohydrate degradation.</text>
</comment>
<proteinExistence type="predicted"/>
<evidence type="ECO:0000256" key="1">
    <source>
        <dbReference type="ARBA" id="ARBA00004921"/>
    </source>
</evidence>
<evidence type="ECO:0000256" key="2">
    <source>
        <dbReference type="ARBA" id="ARBA00022857"/>
    </source>
</evidence>
<evidence type="ECO:0000313" key="7">
    <source>
        <dbReference type="Proteomes" id="UP000839052"/>
    </source>
</evidence>